<accession>A0A6G4ALL6</accession>
<protein>
    <submittedName>
        <fullName evidence="1">Uncharacterized protein</fullName>
    </submittedName>
</protein>
<gene>
    <name evidence="1" type="ORF">G4H13_24870</name>
</gene>
<evidence type="ECO:0000313" key="1">
    <source>
        <dbReference type="EMBL" id="NEW73511.1"/>
    </source>
</evidence>
<dbReference type="Proteomes" id="UP000476310">
    <property type="component" value="Unassembled WGS sequence"/>
</dbReference>
<keyword evidence="2" id="KW-1185">Reference proteome</keyword>
<reference evidence="1" key="1">
    <citation type="submission" date="2020-02" db="EMBL/GenBank/DDBJ databases">
        <title>A new Streptomyces sp. for controlling soil-borne diseases.</title>
        <authorList>
            <person name="Li X."/>
            <person name="Tian Y."/>
            <person name="Gao K."/>
        </authorList>
    </citation>
    <scope>NUCLEOTIDE SEQUENCE [LARGE SCALE GENOMIC DNA]</scope>
    <source>
        <strain evidence="1">0250</strain>
    </source>
</reference>
<dbReference type="AlphaFoldDB" id="A0A6G4ALL6"/>
<proteinExistence type="predicted"/>
<dbReference type="RefSeq" id="WP_164430585.1">
    <property type="nucleotide sequence ID" value="NZ_JAAIKT010000032.1"/>
</dbReference>
<name>A0A6G4ALL6_9ACTN</name>
<evidence type="ECO:0000313" key="2">
    <source>
        <dbReference type="Proteomes" id="UP000476310"/>
    </source>
</evidence>
<dbReference type="EMBL" id="JAAIKT010000032">
    <property type="protein sequence ID" value="NEW73511.1"/>
    <property type="molecule type" value="Genomic_DNA"/>
</dbReference>
<comment type="caution">
    <text evidence="1">The sequence shown here is derived from an EMBL/GenBank/DDBJ whole genome shotgun (WGS) entry which is preliminary data.</text>
</comment>
<sequence>MSDNAQLARTGSAAGAIVVGTTVITGWWLLSVAVGLIAAGALTIRFGFRRGRQAGQQ</sequence>
<organism evidence="1 2">
    <name type="scientific">Streptomyces rhizosphaericus</name>
    <dbReference type="NCBI Taxonomy" id="114699"/>
    <lineage>
        <taxon>Bacteria</taxon>
        <taxon>Bacillati</taxon>
        <taxon>Actinomycetota</taxon>
        <taxon>Actinomycetes</taxon>
        <taxon>Kitasatosporales</taxon>
        <taxon>Streptomycetaceae</taxon>
        <taxon>Streptomyces</taxon>
        <taxon>Streptomyces violaceusniger group</taxon>
    </lineage>
</organism>